<dbReference type="CDD" id="cd04647">
    <property type="entry name" value="LbH_MAT_like"/>
    <property type="match status" value="1"/>
</dbReference>
<dbReference type="OrthoDB" id="9815592at2"/>
<comment type="similarity">
    <text evidence="1">Belongs to the transferase hexapeptide repeat family.</text>
</comment>
<evidence type="ECO:0000313" key="6">
    <source>
        <dbReference type="Proteomes" id="UP000054851"/>
    </source>
</evidence>
<dbReference type="PROSITE" id="PS00101">
    <property type="entry name" value="HEXAPEP_TRANSFERASES"/>
    <property type="match status" value="1"/>
</dbReference>
<dbReference type="Proteomes" id="UP000054851">
    <property type="component" value="Unassembled WGS sequence"/>
</dbReference>
<proteinExistence type="inferred from homology"/>
<accession>A0A158BK95</accession>
<organism evidence="5 6">
    <name type="scientific">Caballeronia hypogeia</name>
    <dbReference type="NCBI Taxonomy" id="1777140"/>
    <lineage>
        <taxon>Bacteria</taxon>
        <taxon>Pseudomonadati</taxon>
        <taxon>Pseudomonadota</taxon>
        <taxon>Betaproteobacteria</taxon>
        <taxon>Burkholderiales</taxon>
        <taxon>Burkholderiaceae</taxon>
        <taxon>Caballeronia</taxon>
    </lineage>
</organism>
<dbReference type="EMBL" id="FCOA02000012">
    <property type="protein sequence ID" value="SAK70512.1"/>
    <property type="molecule type" value="Genomic_DNA"/>
</dbReference>
<dbReference type="PANTHER" id="PTHR23416">
    <property type="entry name" value="SIALIC ACID SYNTHASE-RELATED"/>
    <property type="match status" value="1"/>
</dbReference>
<dbReference type="RefSeq" id="WP_061168981.1">
    <property type="nucleotide sequence ID" value="NZ_FCOA02000012.1"/>
</dbReference>
<keyword evidence="3" id="KW-0677">Repeat</keyword>
<dbReference type="GO" id="GO:0005829">
    <property type="term" value="C:cytosol"/>
    <property type="evidence" value="ECO:0007669"/>
    <property type="project" value="TreeGrafter"/>
</dbReference>
<dbReference type="Pfam" id="PF00132">
    <property type="entry name" value="Hexapep"/>
    <property type="match status" value="1"/>
</dbReference>
<keyword evidence="2" id="KW-0808">Transferase</keyword>
<evidence type="ECO:0000256" key="3">
    <source>
        <dbReference type="ARBA" id="ARBA00022737"/>
    </source>
</evidence>
<dbReference type="STRING" id="1777140.AWB79_03814"/>
<evidence type="ECO:0000256" key="4">
    <source>
        <dbReference type="ARBA" id="ARBA00023315"/>
    </source>
</evidence>
<evidence type="ECO:0000256" key="2">
    <source>
        <dbReference type="ARBA" id="ARBA00022679"/>
    </source>
</evidence>
<keyword evidence="4" id="KW-0012">Acyltransferase</keyword>
<gene>
    <name evidence="5" type="ORF">AWB79_03814</name>
</gene>
<dbReference type="SUPFAM" id="SSF51161">
    <property type="entry name" value="Trimeric LpxA-like enzymes"/>
    <property type="match status" value="1"/>
</dbReference>
<evidence type="ECO:0000313" key="5">
    <source>
        <dbReference type="EMBL" id="SAK70512.1"/>
    </source>
</evidence>
<dbReference type="GO" id="GO:0008374">
    <property type="term" value="F:O-acyltransferase activity"/>
    <property type="evidence" value="ECO:0007669"/>
    <property type="project" value="TreeGrafter"/>
</dbReference>
<dbReference type="Gene3D" id="2.160.10.10">
    <property type="entry name" value="Hexapeptide repeat proteins"/>
    <property type="match status" value="1"/>
</dbReference>
<keyword evidence="6" id="KW-1185">Reference proteome</keyword>
<dbReference type="InterPro" id="IPR051159">
    <property type="entry name" value="Hexapeptide_acetyltransf"/>
</dbReference>
<name>A0A158BK95_9BURK</name>
<dbReference type="InterPro" id="IPR001451">
    <property type="entry name" value="Hexapep"/>
</dbReference>
<dbReference type="PANTHER" id="PTHR23416:SF23">
    <property type="entry name" value="ACETYLTRANSFERASE C18B11.09C-RELATED"/>
    <property type="match status" value="1"/>
</dbReference>
<sequence>MSQASARPSLKQRIKGRLLRSSTYFFLAALKYYVGNNVIAHVPWERLRNAYYRRILGIRIGQRTHVSMRQFFTGYHSRCNVSIGNNCVLNREIYLDGRTGVVIGNNVNVSFQCCILSLHHDHNHPGFASIGGVVEIRDHAWLGARATILPGVTIGEGAVVAAGAVVTKDVAPYTVVGGVPAKFIAERNREIAYLTDFSPFFDTDVFDESHG</sequence>
<dbReference type="InterPro" id="IPR018357">
    <property type="entry name" value="Hexapep_transf_CS"/>
</dbReference>
<dbReference type="InterPro" id="IPR011004">
    <property type="entry name" value="Trimer_LpxA-like_sf"/>
</dbReference>
<evidence type="ECO:0000256" key="1">
    <source>
        <dbReference type="ARBA" id="ARBA00007274"/>
    </source>
</evidence>
<comment type="caution">
    <text evidence="5">The sequence shown here is derived from an EMBL/GenBank/DDBJ whole genome shotgun (WGS) entry which is preliminary data.</text>
</comment>
<protein>
    <submittedName>
        <fullName evidence="5">Acetyltransferase</fullName>
    </submittedName>
</protein>
<dbReference type="AlphaFoldDB" id="A0A158BK95"/>
<reference evidence="5" key="1">
    <citation type="submission" date="2016-01" db="EMBL/GenBank/DDBJ databases">
        <authorList>
            <person name="Peeters C."/>
        </authorList>
    </citation>
    <scope>NUCLEOTIDE SEQUENCE</scope>
    <source>
        <strain evidence="5">LMG 29322</strain>
    </source>
</reference>